<dbReference type="EMBL" id="JAGGNH010000008">
    <property type="protein sequence ID" value="KAJ0965283.1"/>
    <property type="molecule type" value="Genomic_DNA"/>
</dbReference>
<name>A0A9D5H6P3_9LILI</name>
<dbReference type="PANTHER" id="PTHR46371">
    <property type="entry name" value="OS04G0464100 PROTEIN"/>
    <property type="match status" value="1"/>
</dbReference>
<evidence type="ECO:0000313" key="1">
    <source>
        <dbReference type="EMBL" id="KAJ0965283.1"/>
    </source>
</evidence>
<dbReference type="OrthoDB" id="692882at2759"/>
<reference evidence="1" key="2">
    <citation type="journal article" date="2022" name="Hortic Res">
        <title>The genome of Dioscorea zingiberensis sheds light on the biosynthesis, origin and evolution of the medicinally important diosgenin saponins.</title>
        <authorList>
            <person name="Li Y."/>
            <person name="Tan C."/>
            <person name="Li Z."/>
            <person name="Guo J."/>
            <person name="Li S."/>
            <person name="Chen X."/>
            <person name="Wang C."/>
            <person name="Dai X."/>
            <person name="Yang H."/>
            <person name="Song W."/>
            <person name="Hou L."/>
            <person name="Xu J."/>
            <person name="Tong Z."/>
            <person name="Xu A."/>
            <person name="Yuan X."/>
            <person name="Wang W."/>
            <person name="Yang Q."/>
            <person name="Chen L."/>
            <person name="Sun Z."/>
            <person name="Wang K."/>
            <person name="Pan B."/>
            <person name="Chen J."/>
            <person name="Bao Y."/>
            <person name="Liu F."/>
            <person name="Qi X."/>
            <person name="Gang D.R."/>
            <person name="Wen J."/>
            <person name="Li J."/>
        </authorList>
    </citation>
    <scope>NUCLEOTIDE SEQUENCE</scope>
    <source>
        <strain evidence="1">Dzin_1.0</strain>
    </source>
</reference>
<protein>
    <submittedName>
        <fullName evidence="1">Uncharacterized protein</fullName>
    </submittedName>
</protein>
<gene>
    <name evidence="1" type="ORF">J5N97_026421</name>
</gene>
<organism evidence="1 2">
    <name type="scientific">Dioscorea zingiberensis</name>
    <dbReference type="NCBI Taxonomy" id="325984"/>
    <lineage>
        <taxon>Eukaryota</taxon>
        <taxon>Viridiplantae</taxon>
        <taxon>Streptophyta</taxon>
        <taxon>Embryophyta</taxon>
        <taxon>Tracheophyta</taxon>
        <taxon>Spermatophyta</taxon>
        <taxon>Magnoliopsida</taxon>
        <taxon>Liliopsida</taxon>
        <taxon>Dioscoreales</taxon>
        <taxon>Dioscoreaceae</taxon>
        <taxon>Dioscorea</taxon>
    </lineage>
</organism>
<reference evidence="1" key="1">
    <citation type="submission" date="2021-03" db="EMBL/GenBank/DDBJ databases">
        <authorList>
            <person name="Li Z."/>
            <person name="Yang C."/>
        </authorList>
    </citation>
    <scope>NUCLEOTIDE SEQUENCE</scope>
    <source>
        <strain evidence="1">Dzin_1.0</strain>
        <tissue evidence="1">Leaf</tissue>
    </source>
</reference>
<dbReference type="AlphaFoldDB" id="A0A9D5H6P3"/>
<sequence length="129" mass="14750">MDKIWQCISPSSRLQPCSGKKKVVLKVQMEDTKMRAKVMKSVVRWHGVTSASLEGKENNEIALVGEGIDPVKVIQKLRKEMGFVEVVKIEDAKEEKKEEKEKEKPIVWMAPPQPYYAIDPYYNSPCSIL</sequence>
<evidence type="ECO:0000313" key="2">
    <source>
        <dbReference type="Proteomes" id="UP001085076"/>
    </source>
</evidence>
<dbReference type="InterPro" id="IPR044296">
    <property type="entry name" value="HIPP46"/>
</dbReference>
<accession>A0A9D5H6P3</accession>
<dbReference type="Proteomes" id="UP001085076">
    <property type="component" value="Miscellaneous, Linkage group lg08"/>
</dbReference>
<comment type="caution">
    <text evidence="1">The sequence shown here is derived from an EMBL/GenBank/DDBJ whole genome shotgun (WGS) entry which is preliminary data.</text>
</comment>
<dbReference type="Gene3D" id="3.30.70.100">
    <property type="match status" value="1"/>
</dbReference>
<proteinExistence type="predicted"/>
<keyword evidence="2" id="KW-1185">Reference proteome</keyword>